<dbReference type="RefSeq" id="WP_195170339.1">
    <property type="nucleotide sequence ID" value="NZ_CP062983.1"/>
</dbReference>
<gene>
    <name evidence="2" type="ORF">G4Y79_21715</name>
</gene>
<accession>A0A7S8E8D3</accession>
<evidence type="ECO:0000313" key="3">
    <source>
        <dbReference type="Proteomes" id="UP000594468"/>
    </source>
</evidence>
<dbReference type="Gene3D" id="3.40.50.10140">
    <property type="entry name" value="Toll/interleukin-1 receptor homology (TIR) domain"/>
    <property type="match status" value="1"/>
</dbReference>
<dbReference type="EMBL" id="CP062983">
    <property type="protein sequence ID" value="QPC82270.1"/>
    <property type="molecule type" value="Genomic_DNA"/>
</dbReference>
<dbReference type="Proteomes" id="UP000594468">
    <property type="component" value="Chromosome"/>
</dbReference>
<reference evidence="2 3" key="1">
    <citation type="submission" date="2020-02" db="EMBL/GenBank/DDBJ databases">
        <authorList>
            <person name="Zheng R.K."/>
            <person name="Sun C.M."/>
        </authorList>
    </citation>
    <scope>NUCLEOTIDE SEQUENCE [LARGE SCALE GENOMIC DNA]</scope>
    <source>
        <strain evidence="3">rifampicinis</strain>
    </source>
</reference>
<name>A0A7S8E8D3_9CHLR</name>
<keyword evidence="3" id="KW-1185">Reference proteome</keyword>
<dbReference type="AlphaFoldDB" id="A0A7S8E8D3"/>
<dbReference type="InterPro" id="IPR000157">
    <property type="entry name" value="TIR_dom"/>
</dbReference>
<evidence type="ECO:0000313" key="2">
    <source>
        <dbReference type="EMBL" id="QPC82270.1"/>
    </source>
</evidence>
<feature type="domain" description="TIR" evidence="1">
    <location>
        <begin position="63"/>
        <end position="177"/>
    </location>
</feature>
<dbReference type="GO" id="GO:0007165">
    <property type="term" value="P:signal transduction"/>
    <property type="evidence" value="ECO:0007669"/>
    <property type="project" value="InterPro"/>
</dbReference>
<keyword evidence="2" id="KW-0675">Receptor</keyword>
<dbReference type="InterPro" id="IPR035897">
    <property type="entry name" value="Toll_tir_struct_dom_sf"/>
</dbReference>
<organism evidence="2 3">
    <name type="scientific">Phototrophicus methaneseepsis</name>
    <dbReference type="NCBI Taxonomy" id="2710758"/>
    <lineage>
        <taxon>Bacteria</taxon>
        <taxon>Bacillati</taxon>
        <taxon>Chloroflexota</taxon>
        <taxon>Candidatus Thermofontia</taxon>
        <taxon>Phototrophicales</taxon>
        <taxon>Phototrophicaceae</taxon>
        <taxon>Phototrophicus</taxon>
    </lineage>
</organism>
<sequence>MNARITIQQMNEVFRKSPLIELNTRRIALRRILRKHPNDLKARDALQRTQQVKVVRLAAKDGVMMAFCKKDEAFATEVHTSLKVGGLRVWQDAFDGLDTDNWVTTREEAIEYNNVLLLILSEAALHDDNVMATYQSFWDSGKLIVPLLYKTCNIQHLNLYVEPIDFRQDMLAGFHRLMHMVRIPK</sequence>
<proteinExistence type="predicted"/>
<dbReference type="KEGG" id="pmet:G4Y79_21715"/>
<dbReference type="SUPFAM" id="SSF52200">
    <property type="entry name" value="Toll/Interleukin receptor TIR domain"/>
    <property type="match status" value="1"/>
</dbReference>
<protein>
    <submittedName>
        <fullName evidence="2">Toll/interleukin-1 receptor domain-containing protein</fullName>
    </submittedName>
</protein>
<evidence type="ECO:0000259" key="1">
    <source>
        <dbReference type="Pfam" id="PF13676"/>
    </source>
</evidence>
<dbReference type="Pfam" id="PF13676">
    <property type="entry name" value="TIR_2"/>
    <property type="match status" value="1"/>
</dbReference>